<keyword evidence="2" id="KW-1133">Transmembrane helix</keyword>
<keyword evidence="2" id="KW-0472">Membrane</keyword>
<feature type="region of interest" description="Disordered" evidence="1">
    <location>
        <begin position="64"/>
        <end position="94"/>
    </location>
</feature>
<evidence type="ECO:0000313" key="3">
    <source>
        <dbReference type="EMBL" id="MTW10534.1"/>
    </source>
</evidence>
<feature type="transmembrane region" description="Helical" evidence="2">
    <location>
        <begin position="9"/>
        <end position="26"/>
    </location>
</feature>
<dbReference type="AlphaFoldDB" id="A0A6L6QEQ4"/>
<dbReference type="EMBL" id="WNKX01000005">
    <property type="protein sequence ID" value="MTW10534.1"/>
    <property type="molecule type" value="Genomic_DNA"/>
</dbReference>
<dbReference type="OrthoDB" id="9178072at2"/>
<name>A0A6L6QEQ4_9BURK</name>
<gene>
    <name evidence="3" type="ORF">GM658_07945</name>
</gene>
<feature type="transmembrane region" description="Helical" evidence="2">
    <location>
        <begin position="38"/>
        <end position="56"/>
    </location>
</feature>
<dbReference type="RefSeq" id="WP_155453483.1">
    <property type="nucleotide sequence ID" value="NZ_WNKX01000005.1"/>
</dbReference>
<organism evidence="3 4">
    <name type="scientific">Massilia eburnea</name>
    <dbReference type="NCBI Taxonomy" id="1776165"/>
    <lineage>
        <taxon>Bacteria</taxon>
        <taxon>Pseudomonadati</taxon>
        <taxon>Pseudomonadota</taxon>
        <taxon>Betaproteobacteria</taxon>
        <taxon>Burkholderiales</taxon>
        <taxon>Oxalobacteraceae</taxon>
        <taxon>Telluria group</taxon>
        <taxon>Massilia</taxon>
    </lineage>
</organism>
<protein>
    <recommendedName>
        <fullName evidence="5">DUF2875 domain-containing protein</fullName>
    </recommendedName>
</protein>
<keyword evidence="2" id="KW-0812">Transmembrane</keyword>
<evidence type="ECO:0008006" key="5">
    <source>
        <dbReference type="Google" id="ProtNLM"/>
    </source>
</evidence>
<comment type="caution">
    <text evidence="3">The sequence shown here is derived from an EMBL/GenBank/DDBJ whole genome shotgun (WGS) entry which is preliminary data.</text>
</comment>
<reference evidence="3 4" key="1">
    <citation type="submission" date="2019-11" db="EMBL/GenBank/DDBJ databases">
        <title>Type strains purchased from KCTC, JCM and DSMZ.</title>
        <authorList>
            <person name="Lu H."/>
        </authorList>
    </citation>
    <scope>NUCLEOTIDE SEQUENCE [LARGE SCALE GENOMIC DNA]</scope>
    <source>
        <strain evidence="3 4">JCM 31587</strain>
    </source>
</reference>
<dbReference type="Proteomes" id="UP000472320">
    <property type="component" value="Unassembled WGS sequence"/>
</dbReference>
<proteinExistence type="predicted"/>
<evidence type="ECO:0000256" key="2">
    <source>
        <dbReference type="SAM" id="Phobius"/>
    </source>
</evidence>
<sequence>MQNWLKRSLLVIGVFGLCWIGAVWYWRSTTRMPDTGDLALAMLVIPLTIVCGYWLAKKTFGGSAEAPASTPSTPSAPSAPSEPPATAADASDAAAVQAQAVPWQPFRVAGAALRMPHGDSPAELASAFAEGQARLDLDHELTDTQGFPLLAGRVAEVDLDPVEEWLASQQPAARAPAARQLRAMAMAGEIASELATLASASGSEGVLQLLPLIPTDWPQSTQDLAARWLAHNVVAQGWPQERLKLRLASPSTPVAALRALSAQAAGPAAAVPAFSAVIAFDSSIDPEAVENLAVNGKLYGPRNPNGRMPAEGAAGILLQPPGQAGDSLHLLALHAKESEALKELAQEALTHAQGASPAYVAADTDHRAAVMSDLMQCIDTAVPSLDTNTSLACIGAACGHTGAVGSLAAIALANEQATDNGGFALALSNSEPNQRFALLVGPLPAPASRAPSLS</sequence>
<evidence type="ECO:0000313" key="4">
    <source>
        <dbReference type="Proteomes" id="UP000472320"/>
    </source>
</evidence>
<evidence type="ECO:0000256" key="1">
    <source>
        <dbReference type="SAM" id="MobiDB-lite"/>
    </source>
</evidence>
<keyword evidence="4" id="KW-1185">Reference proteome</keyword>
<accession>A0A6L6QEQ4</accession>